<proteinExistence type="predicted"/>
<keyword evidence="2" id="KW-1185">Reference proteome</keyword>
<dbReference type="Proteomes" id="UP000322079">
    <property type="component" value="Chromosome"/>
</dbReference>
<evidence type="ECO:0000313" key="2">
    <source>
        <dbReference type="Proteomes" id="UP000322079"/>
    </source>
</evidence>
<evidence type="ECO:0000313" key="1">
    <source>
        <dbReference type="EMBL" id="QEL57901.1"/>
    </source>
</evidence>
<organism evidence="1 2">
    <name type="scientific">Chromobacterium paludis</name>
    <dbReference type="NCBI Taxonomy" id="2605945"/>
    <lineage>
        <taxon>Bacteria</taxon>
        <taxon>Pseudomonadati</taxon>
        <taxon>Pseudomonadota</taxon>
        <taxon>Betaproteobacteria</taxon>
        <taxon>Neisseriales</taxon>
        <taxon>Chromobacteriaceae</taxon>
        <taxon>Chromobacterium</taxon>
    </lineage>
</organism>
<dbReference type="KEGG" id="chrm:FYK34_13440"/>
<dbReference type="EMBL" id="CP043473">
    <property type="protein sequence ID" value="QEL57901.1"/>
    <property type="molecule type" value="Genomic_DNA"/>
</dbReference>
<protein>
    <submittedName>
        <fullName evidence="1">Uncharacterized protein</fullName>
    </submittedName>
</protein>
<dbReference type="AlphaFoldDB" id="A0A5C1DMJ3"/>
<name>A0A5C1DMJ3_9NEIS</name>
<gene>
    <name evidence="1" type="ORF">FYK34_13440</name>
</gene>
<accession>A0A5C1DMJ3</accession>
<sequence>MTSKNEQDYITLTDMVQHFKGGSALIEQWPQNKETMLFLEVTLRISQHYGSDHIGFHQAAAMIAAPALPDRSERHASYVRPVWRSFTTPVLPVVCA</sequence>
<reference evidence="1 2" key="1">
    <citation type="submission" date="2019-08" db="EMBL/GenBank/DDBJ databases">
        <title>Chromobacterium paludis, a novel bacterium isolated from a Maryland marsh pond.</title>
        <authorList>
            <person name="Blackburn M.B."/>
            <person name="Gundersen-Rindal D.E."/>
        </authorList>
    </citation>
    <scope>NUCLEOTIDE SEQUENCE [LARGE SCALE GENOMIC DNA]</scope>
    <source>
        <strain evidence="2">IIBBL 257-1</strain>
    </source>
</reference>